<dbReference type="EMBL" id="JASNQZ010000001">
    <property type="protein sequence ID" value="KAL0960518.1"/>
    <property type="molecule type" value="Genomic_DNA"/>
</dbReference>
<feature type="region of interest" description="Disordered" evidence="1">
    <location>
        <begin position="105"/>
        <end position="127"/>
    </location>
</feature>
<feature type="signal peptide" evidence="2">
    <location>
        <begin position="1"/>
        <end position="20"/>
    </location>
</feature>
<feature type="compositionally biased region" description="Low complexity" evidence="1">
    <location>
        <begin position="50"/>
        <end position="71"/>
    </location>
</feature>
<evidence type="ECO:0000313" key="4">
    <source>
        <dbReference type="Proteomes" id="UP001556367"/>
    </source>
</evidence>
<accession>A0ABR3JZ11</accession>
<evidence type="ECO:0000313" key="3">
    <source>
        <dbReference type="EMBL" id="KAL0960518.1"/>
    </source>
</evidence>
<keyword evidence="4" id="KW-1185">Reference proteome</keyword>
<comment type="caution">
    <text evidence="3">The sequence shown here is derived from an EMBL/GenBank/DDBJ whole genome shotgun (WGS) entry which is preliminary data.</text>
</comment>
<dbReference type="Proteomes" id="UP001556367">
    <property type="component" value="Unassembled WGS sequence"/>
</dbReference>
<evidence type="ECO:0000256" key="1">
    <source>
        <dbReference type="SAM" id="MobiDB-lite"/>
    </source>
</evidence>
<gene>
    <name evidence="3" type="ORF">HGRIS_005555</name>
</gene>
<sequence length="127" mass="13066">MKFATTLFTTILLAASASIAAPAPAPEPQGLDFSDPDFFNNLFSITNNAAAQTSSSSTSTSTSSSATSSSSGAPPSFPTDINLDSLNAALDRLREELGSRFGSFPNLGGFNVPSFNFPTPTPTPTPV</sequence>
<feature type="region of interest" description="Disordered" evidence="1">
    <location>
        <begin position="50"/>
        <end position="80"/>
    </location>
</feature>
<evidence type="ECO:0000256" key="2">
    <source>
        <dbReference type="SAM" id="SignalP"/>
    </source>
</evidence>
<keyword evidence="2" id="KW-0732">Signal</keyword>
<name>A0ABR3JZ11_9AGAR</name>
<proteinExistence type="predicted"/>
<feature type="chain" id="PRO_5047404371" evidence="2">
    <location>
        <begin position="21"/>
        <end position="127"/>
    </location>
</feature>
<reference evidence="4" key="1">
    <citation type="submission" date="2024-06" db="EMBL/GenBank/DDBJ databases">
        <title>Multi-omics analyses provide insights into the biosynthesis of the anticancer antibiotic pleurotin in Hohenbuehelia grisea.</title>
        <authorList>
            <person name="Weaver J.A."/>
            <person name="Alberti F."/>
        </authorList>
    </citation>
    <scope>NUCLEOTIDE SEQUENCE [LARGE SCALE GENOMIC DNA]</scope>
    <source>
        <strain evidence="4">T-177</strain>
    </source>
</reference>
<protein>
    <submittedName>
        <fullName evidence="3">Uncharacterized protein</fullName>
    </submittedName>
</protein>
<organism evidence="3 4">
    <name type="scientific">Hohenbuehelia grisea</name>
    <dbReference type="NCBI Taxonomy" id="104357"/>
    <lineage>
        <taxon>Eukaryota</taxon>
        <taxon>Fungi</taxon>
        <taxon>Dikarya</taxon>
        <taxon>Basidiomycota</taxon>
        <taxon>Agaricomycotina</taxon>
        <taxon>Agaricomycetes</taxon>
        <taxon>Agaricomycetidae</taxon>
        <taxon>Agaricales</taxon>
        <taxon>Pleurotineae</taxon>
        <taxon>Pleurotaceae</taxon>
        <taxon>Hohenbuehelia</taxon>
    </lineage>
</organism>